<reference evidence="5 6" key="1">
    <citation type="submission" date="2019-08" db="EMBL/GenBank/DDBJ databases">
        <authorList>
            <person name="Dhanesh K."/>
            <person name="Kumar G."/>
            <person name="Sasikala C."/>
            <person name="Venkata Ramana C."/>
        </authorList>
    </citation>
    <scope>NUCLEOTIDE SEQUENCE [LARGE SCALE GENOMIC DNA]</scope>
    <source>
        <strain evidence="5 6">JC645</strain>
    </source>
</reference>
<protein>
    <submittedName>
        <fullName evidence="5">V-type ATP synthase subunit D</fullName>
    </submittedName>
</protein>
<feature type="region of interest" description="Disordered" evidence="4">
    <location>
        <begin position="191"/>
        <end position="211"/>
    </location>
</feature>
<evidence type="ECO:0000256" key="4">
    <source>
        <dbReference type="SAM" id="MobiDB-lite"/>
    </source>
</evidence>
<evidence type="ECO:0000313" key="6">
    <source>
        <dbReference type="Proteomes" id="UP000324479"/>
    </source>
</evidence>
<organism evidence="5 6">
    <name type="scientific">Roseiconus nitratireducens</name>
    <dbReference type="NCBI Taxonomy" id="2605748"/>
    <lineage>
        <taxon>Bacteria</taxon>
        <taxon>Pseudomonadati</taxon>
        <taxon>Planctomycetota</taxon>
        <taxon>Planctomycetia</taxon>
        <taxon>Pirellulales</taxon>
        <taxon>Pirellulaceae</taxon>
        <taxon>Roseiconus</taxon>
    </lineage>
</organism>
<dbReference type="Proteomes" id="UP000324479">
    <property type="component" value="Unassembled WGS sequence"/>
</dbReference>
<keyword evidence="3" id="KW-0406">Ion transport</keyword>
<evidence type="ECO:0000256" key="2">
    <source>
        <dbReference type="ARBA" id="ARBA00022448"/>
    </source>
</evidence>
<sequence>MALALNKTTLKQQRDQAKTYRQYLPSLDLKRQQLQAALKTAVAEQEAIESSIARYNERIEPLYPLLGSTTIATRKITSLVRVGEVVVEEENVVGTRLPVVRKLECEVADYSKWVTPFWVDTLVDALQHMAGLRVRHQVSEQRVSRLEHAVRRITQRVNLFEKVLIPQAEDNIRRIVIFLSDQERAAVVRSKIAKGKQQSTDQPEDDSLAVS</sequence>
<evidence type="ECO:0000256" key="3">
    <source>
        <dbReference type="ARBA" id="ARBA00023065"/>
    </source>
</evidence>
<keyword evidence="2" id="KW-0813">Transport</keyword>
<evidence type="ECO:0000256" key="1">
    <source>
        <dbReference type="ARBA" id="ARBA00005850"/>
    </source>
</evidence>
<gene>
    <name evidence="5" type="ORF">FYK55_23205</name>
</gene>
<dbReference type="InterPro" id="IPR002699">
    <property type="entry name" value="V_ATPase_D"/>
</dbReference>
<comment type="caution">
    <text evidence="5">The sequence shown here is derived from an EMBL/GenBank/DDBJ whole genome shotgun (WGS) entry which is preliminary data.</text>
</comment>
<dbReference type="AlphaFoldDB" id="A0A5M6D095"/>
<keyword evidence="6" id="KW-1185">Reference proteome</keyword>
<dbReference type="NCBIfam" id="NF002565">
    <property type="entry name" value="PRK02195.1"/>
    <property type="match status" value="1"/>
</dbReference>
<comment type="similarity">
    <text evidence="1">Belongs to the V-ATPase D subunit family.</text>
</comment>
<accession>A0A5M6D095</accession>
<dbReference type="RefSeq" id="WP_150079021.1">
    <property type="nucleotide sequence ID" value="NZ_VWOX01000017.1"/>
</dbReference>
<feature type="compositionally biased region" description="Acidic residues" evidence="4">
    <location>
        <begin position="202"/>
        <end position="211"/>
    </location>
</feature>
<dbReference type="Gene3D" id="1.10.287.3240">
    <property type="match status" value="1"/>
</dbReference>
<dbReference type="Pfam" id="PF01813">
    <property type="entry name" value="ATP-synt_D"/>
    <property type="match status" value="1"/>
</dbReference>
<name>A0A5M6D095_9BACT</name>
<dbReference type="GO" id="GO:0046961">
    <property type="term" value="F:proton-transporting ATPase activity, rotational mechanism"/>
    <property type="evidence" value="ECO:0007669"/>
    <property type="project" value="InterPro"/>
</dbReference>
<dbReference type="NCBIfam" id="TIGR00309">
    <property type="entry name" value="V_ATPase_subD"/>
    <property type="match status" value="1"/>
</dbReference>
<evidence type="ECO:0000313" key="5">
    <source>
        <dbReference type="EMBL" id="KAA5539712.1"/>
    </source>
</evidence>
<proteinExistence type="inferred from homology"/>
<dbReference type="EMBL" id="VWOX01000017">
    <property type="protein sequence ID" value="KAA5539712.1"/>
    <property type="molecule type" value="Genomic_DNA"/>
</dbReference>